<dbReference type="Pfam" id="PF13439">
    <property type="entry name" value="Glyco_transf_4"/>
    <property type="match status" value="1"/>
</dbReference>
<dbReference type="InterPro" id="IPR028098">
    <property type="entry name" value="Glyco_trans_4-like_N"/>
</dbReference>
<organism evidence="4 5">
    <name type="scientific">Corynebacterium choanae</name>
    <dbReference type="NCBI Taxonomy" id="1862358"/>
    <lineage>
        <taxon>Bacteria</taxon>
        <taxon>Bacillati</taxon>
        <taxon>Actinomycetota</taxon>
        <taxon>Actinomycetes</taxon>
        <taxon>Mycobacteriales</taxon>
        <taxon>Corynebacteriaceae</taxon>
        <taxon>Corynebacterium</taxon>
    </lineage>
</organism>
<keyword evidence="2 4" id="KW-0808">Transferase</keyword>
<dbReference type="EMBL" id="CP033896">
    <property type="protein sequence ID" value="AZA13710.1"/>
    <property type="molecule type" value="Genomic_DNA"/>
</dbReference>
<evidence type="ECO:0000313" key="4">
    <source>
        <dbReference type="EMBL" id="AZA13710.1"/>
    </source>
</evidence>
<dbReference type="CDD" id="cd03801">
    <property type="entry name" value="GT4_PimA-like"/>
    <property type="match status" value="1"/>
</dbReference>
<evidence type="ECO:0000259" key="3">
    <source>
        <dbReference type="Pfam" id="PF13439"/>
    </source>
</evidence>
<dbReference type="Proteomes" id="UP000269019">
    <property type="component" value="Chromosome"/>
</dbReference>
<dbReference type="PANTHER" id="PTHR45947">
    <property type="entry name" value="SULFOQUINOVOSYL TRANSFERASE SQD2"/>
    <property type="match status" value="1"/>
</dbReference>
<keyword evidence="1 4" id="KW-0328">Glycosyltransferase</keyword>
<dbReference type="GO" id="GO:1903509">
    <property type="term" value="P:liposaccharide metabolic process"/>
    <property type="evidence" value="ECO:0007669"/>
    <property type="project" value="UniProtKB-ARBA"/>
</dbReference>
<keyword evidence="5" id="KW-1185">Reference proteome</keyword>
<dbReference type="OrthoDB" id="5240531at2"/>
<gene>
    <name evidence="4" type="primary">pimA</name>
    <name evidence="4" type="ORF">CCHOA_06555</name>
</gene>
<sequence length="370" mass="39064">MRIGIVCPYSFDEPGGVQAHVLDMAKFLRSQGHYVRVLGPATAAATVPDFVQRGGGSVAVPYNGSVARLSIGPKVRQQVKTFLQEGQFDVLHVHEPNSPSYSLAALLLAQGPIVATFHTSGDASTLLKIAKPVLTPLLEKIRAGIAVSEMARRFQMLQLGGDPVVIPNGVDIAPFAAARHQHAHRAAAATATNPLQVCFLGRLDEPRKGLDVLLQALEFVQCPVAVTVMGAGTARPHPQVTYLGRVSDAQKAAVLAASDVYCAPNTGGESFGIVLVEAMAAGACVLASDLEAFRAVTGAASKQPAGMLFPTGDPHALAASLDRLASDWQLRHRLRAGGVQRAQEFDWSVVGQRVLAVYSTVAGYEKVRLA</sequence>
<dbReference type="PANTHER" id="PTHR45947:SF3">
    <property type="entry name" value="SULFOQUINOVOSYL TRANSFERASE SQD2"/>
    <property type="match status" value="1"/>
</dbReference>
<evidence type="ECO:0000313" key="5">
    <source>
        <dbReference type="Proteomes" id="UP000269019"/>
    </source>
</evidence>
<dbReference type="GO" id="GO:0016757">
    <property type="term" value="F:glycosyltransferase activity"/>
    <property type="evidence" value="ECO:0007669"/>
    <property type="project" value="UniProtKB-KW"/>
</dbReference>
<protein>
    <submittedName>
        <fullName evidence="4">GDP-mannose-dependent alpha-(1-2)-phosphatidylinositol mannosyltransferase</fullName>
    </submittedName>
</protein>
<accession>A0A3G6JB11</accession>
<name>A0A3G6JB11_9CORY</name>
<dbReference type="KEGG" id="ccho:CCHOA_06555"/>
<reference evidence="4 5" key="1">
    <citation type="submission" date="2018-11" db="EMBL/GenBank/DDBJ databases">
        <authorList>
            <person name="Kleinhagauer T."/>
            <person name="Glaeser S.P."/>
            <person name="Spergser J."/>
            <person name="Ruckert C."/>
            <person name="Kaempfer P."/>
            <person name="Busse H.-J."/>
        </authorList>
    </citation>
    <scope>NUCLEOTIDE SEQUENCE [LARGE SCALE GENOMIC DNA]</scope>
    <source>
        <strain evidence="4 5">200CH</strain>
    </source>
</reference>
<dbReference type="Gene3D" id="3.40.50.2000">
    <property type="entry name" value="Glycogen Phosphorylase B"/>
    <property type="match status" value="2"/>
</dbReference>
<dbReference type="SUPFAM" id="SSF53756">
    <property type="entry name" value="UDP-Glycosyltransferase/glycogen phosphorylase"/>
    <property type="match status" value="1"/>
</dbReference>
<evidence type="ECO:0000256" key="1">
    <source>
        <dbReference type="ARBA" id="ARBA00022676"/>
    </source>
</evidence>
<dbReference type="GO" id="GO:1901137">
    <property type="term" value="P:carbohydrate derivative biosynthetic process"/>
    <property type="evidence" value="ECO:0007669"/>
    <property type="project" value="UniProtKB-ARBA"/>
</dbReference>
<proteinExistence type="predicted"/>
<evidence type="ECO:0000256" key="2">
    <source>
        <dbReference type="ARBA" id="ARBA00022679"/>
    </source>
</evidence>
<feature type="domain" description="Glycosyltransferase subfamily 4-like N-terminal" evidence="3">
    <location>
        <begin position="14"/>
        <end position="172"/>
    </location>
</feature>
<dbReference type="InterPro" id="IPR050194">
    <property type="entry name" value="Glycosyltransferase_grp1"/>
</dbReference>
<dbReference type="RefSeq" id="WP_123928167.1">
    <property type="nucleotide sequence ID" value="NZ_CP033896.1"/>
</dbReference>
<dbReference type="AlphaFoldDB" id="A0A3G6JB11"/>
<dbReference type="Pfam" id="PF13692">
    <property type="entry name" value="Glyco_trans_1_4"/>
    <property type="match status" value="1"/>
</dbReference>